<organism evidence="6 7">
    <name type="scientific">Extremus antarcticus</name>
    <dbReference type="NCBI Taxonomy" id="702011"/>
    <lineage>
        <taxon>Eukaryota</taxon>
        <taxon>Fungi</taxon>
        <taxon>Dikarya</taxon>
        <taxon>Ascomycota</taxon>
        <taxon>Pezizomycotina</taxon>
        <taxon>Dothideomycetes</taxon>
        <taxon>Dothideomycetidae</taxon>
        <taxon>Mycosphaerellales</taxon>
        <taxon>Extremaceae</taxon>
        <taxon>Extremus</taxon>
    </lineage>
</organism>
<accession>A0AAJ0DK89</accession>
<dbReference type="InterPro" id="IPR033646">
    <property type="entry name" value="CLU-central"/>
</dbReference>
<dbReference type="GO" id="GO:0007005">
    <property type="term" value="P:mitochondrion organization"/>
    <property type="evidence" value="ECO:0007669"/>
    <property type="project" value="UniProtKB-UniRule"/>
</dbReference>
<gene>
    <name evidence="3 6" type="primary">CLU1</name>
    <name evidence="3" type="synonym">TIF31</name>
    <name evidence="6" type="ORF">LTR09_003640</name>
</gene>
<evidence type="ECO:0000256" key="2">
    <source>
        <dbReference type="ARBA" id="ARBA00022803"/>
    </source>
</evidence>
<evidence type="ECO:0000256" key="4">
    <source>
        <dbReference type="SAM" id="MobiDB-lite"/>
    </source>
</evidence>
<dbReference type="PANTHER" id="PTHR12601:SF6">
    <property type="entry name" value="CLUSTERED MITOCHONDRIA PROTEIN HOMOLOG"/>
    <property type="match status" value="1"/>
</dbReference>
<evidence type="ECO:0000313" key="6">
    <source>
        <dbReference type="EMBL" id="KAK3055719.1"/>
    </source>
</evidence>
<dbReference type="SUPFAM" id="SSF48452">
    <property type="entry name" value="TPR-like"/>
    <property type="match status" value="2"/>
</dbReference>
<dbReference type="SUPFAM" id="SSF103107">
    <property type="entry name" value="Hypothetical protein c14orf129, hspc210"/>
    <property type="match status" value="1"/>
</dbReference>
<evidence type="ECO:0000313" key="7">
    <source>
        <dbReference type="Proteomes" id="UP001271007"/>
    </source>
</evidence>
<dbReference type="GO" id="GO:0003729">
    <property type="term" value="F:mRNA binding"/>
    <property type="evidence" value="ECO:0007669"/>
    <property type="project" value="TreeGrafter"/>
</dbReference>
<feature type="domain" description="Clu" evidence="5">
    <location>
        <begin position="349"/>
        <end position="598"/>
    </location>
</feature>
<comment type="caution">
    <text evidence="6">The sequence shown here is derived from an EMBL/GenBank/DDBJ whole genome shotgun (WGS) entry which is preliminary data.</text>
</comment>
<comment type="similarity">
    <text evidence="3">Belongs to the CLU family.</text>
</comment>
<feature type="compositionally biased region" description="Low complexity" evidence="4">
    <location>
        <begin position="992"/>
        <end position="1001"/>
    </location>
</feature>
<dbReference type="GO" id="GO:0005737">
    <property type="term" value="C:cytoplasm"/>
    <property type="evidence" value="ECO:0007669"/>
    <property type="project" value="UniProtKB-SubCell"/>
</dbReference>
<comment type="subunit">
    <text evidence="3">May associate with the eukaryotic translation initiation factor 3 (eIF-3) complex.</text>
</comment>
<dbReference type="EMBL" id="JAWDJX010000008">
    <property type="protein sequence ID" value="KAK3055719.1"/>
    <property type="molecule type" value="Genomic_DNA"/>
</dbReference>
<keyword evidence="1 3" id="KW-0963">Cytoplasm</keyword>
<feature type="region of interest" description="Disordered" evidence="4">
    <location>
        <begin position="949"/>
        <end position="1001"/>
    </location>
</feature>
<feature type="compositionally biased region" description="Polar residues" evidence="4">
    <location>
        <begin position="949"/>
        <end position="969"/>
    </location>
</feature>
<proteinExistence type="inferred from homology"/>
<keyword evidence="3" id="KW-0694">RNA-binding</keyword>
<keyword evidence="2" id="KW-0802">TPR repeat</keyword>
<dbReference type="Gene3D" id="3.30.2280.10">
    <property type="entry name" value="Hypothetical protein (hspc210)"/>
    <property type="match status" value="1"/>
</dbReference>
<evidence type="ECO:0000256" key="3">
    <source>
        <dbReference type="HAMAP-Rule" id="MF_03013"/>
    </source>
</evidence>
<dbReference type="InterPro" id="IPR027523">
    <property type="entry name" value="CLU_prot"/>
</dbReference>
<dbReference type="Pfam" id="PF13374">
    <property type="entry name" value="TPR_10"/>
    <property type="match status" value="1"/>
</dbReference>
<evidence type="ECO:0000259" key="5">
    <source>
        <dbReference type="PROSITE" id="PS51823"/>
    </source>
</evidence>
<dbReference type="InterPro" id="IPR025697">
    <property type="entry name" value="CLU_dom"/>
</dbReference>
<name>A0AAJ0DK89_9PEZI</name>
<feature type="compositionally biased region" description="Polar residues" evidence="4">
    <location>
        <begin position="40"/>
        <end position="55"/>
    </location>
</feature>
<dbReference type="PROSITE" id="PS51823">
    <property type="entry name" value="CLU"/>
    <property type="match status" value="1"/>
</dbReference>
<feature type="compositionally biased region" description="Polar residues" evidence="4">
    <location>
        <begin position="1295"/>
        <end position="1308"/>
    </location>
</feature>
<dbReference type="InterPro" id="IPR023231">
    <property type="entry name" value="GSKIP_dom_sf"/>
</dbReference>
<feature type="compositionally biased region" description="Low complexity" evidence="4">
    <location>
        <begin position="56"/>
        <end position="69"/>
    </location>
</feature>
<dbReference type="Proteomes" id="UP001271007">
    <property type="component" value="Unassembled WGS sequence"/>
</dbReference>
<feature type="region of interest" description="Disordered" evidence="4">
    <location>
        <begin position="641"/>
        <end position="691"/>
    </location>
</feature>
<dbReference type="GO" id="GO:0048312">
    <property type="term" value="P:intracellular distribution of mitochondria"/>
    <property type="evidence" value="ECO:0007669"/>
    <property type="project" value="TreeGrafter"/>
</dbReference>
<dbReference type="PANTHER" id="PTHR12601">
    <property type="entry name" value="EUKARYOTIC TRANSLATION INITIATION FACTOR 3 SUBUNIT EIF-3"/>
    <property type="match status" value="1"/>
</dbReference>
<dbReference type="InterPro" id="IPR011990">
    <property type="entry name" value="TPR-like_helical_dom_sf"/>
</dbReference>
<comment type="subcellular location">
    <subcellularLocation>
        <location evidence="3">Cytoplasm</location>
    </subcellularLocation>
</comment>
<feature type="region of interest" description="Disordered" evidence="4">
    <location>
        <begin position="19"/>
        <end position="69"/>
    </location>
</feature>
<dbReference type="CDD" id="cd15466">
    <property type="entry name" value="CLU-central"/>
    <property type="match status" value="1"/>
</dbReference>
<keyword evidence="7" id="KW-1185">Reference proteome</keyword>
<dbReference type="InterPro" id="IPR007967">
    <property type="entry name" value="GSKIP_dom"/>
</dbReference>
<dbReference type="FunFam" id="3.30.2280.10:FF:000002">
    <property type="entry name" value="Clustered mitochondria protein homolog"/>
    <property type="match status" value="1"/>
</dbReference>
<sequence length="1343" mass="147982">MADGPNGGAFCLSSITASADIDAQSNPPFDAESEEHATPPETNGTLTNGTSSEETQQNGENGENEGAAQPTENVFPLTIELPHAPGQTQIMVSTQEQVQDIRQSIVDTPHTFQYSCFHLQHKGKRINDFIELSEVPEIVQEPTCKLVEDPYTEAQARVHVVRVRELIGAAGDRTDLVMGIDAGISLCDSVELPSSKTGEDSNPVAHYDVNAVGSISTPLAKTREAAPKTVKNISLSAWNPPPHHLRMRGHLLYLQVTTNEGEQHYITSAVTGFYVNKSTNNKFDPTPRTSPKSSSAHSLISLLEQISPSFDSSFTKLQEYNGQRDPLAAYQLSNSIPAAPWLVSAASTHQHQADLTRTQEAYLLAGAENAETLRDWNEEFQSTRELPKETVQDRVFRERLTSKLFAEYNEAAVRGAALVARGEVQPLNPTEARDAQIFVYNNVFYSFGADGVGTFATDGGDEAARIATGKDVQGVKAVNQLDINGLFTPGTVVVDYLGKRVVGQSIVPGIFKQRDPGEHQIDYGGVEGRDIIATMEGFVQPFNELSKAMRVKRHAVWDKEGKKHELEASVETKGLLGTDGRKYVLDLYRITPLDIDWLEKHCGEEQEEGKKYPHRMTVMRPELVDSYRIVKLREYISKEVEKKRAGRNQDQAEAGAEKQLTNGDAEAEEKDTKTNGALTNGDSKDGEHEHTNGETAVAKTDETPAEPRQQETVDVSGFSFTLNPDVFAGQLPQSDEEKAEWEADEAEVRSVCKYLTSDVIPRLVREMQEGEVGFPMDGQSLIREMHKRGVNVRYLGEVARLCSEQGKDKRVHALGWLCRQEMVSRAFKHFANAQMKELPPCFAQHCMSHLLNCLLGAALNGKPQYEIDEDLKAMYPDTEFTFGKVTPESLATELRKQIDVRYRIQLEGELVQPGRELQLLREVCLKLGLQLEAKEYRFTKEQLAAPQTNGLATKASSDSLTVPQTNGVHSASEGGKKKKKKQADHSPNRAASVSPTTPSTTFTPDNILNIVPVFKDAAPRSVLAEEALDAGRMSLQQDQKELGQELLLESLSLHEQIYGILHPEVARVYYALSTIYYSLDEKSAAVELAKKAVIVSERTLGIDNAETILSYLNLSLFEHATGNTKDALAYVRHALDLWKLVYGVRHPDSITTLNNAAVMLQSLKLFHESRLWFEVSLDICEEVSGKQAIATATLLFQLAQALALDQDSKAAVAKMRESYSIFKSELGADNPNTKEAENWLETLTHSAVSQAKQANALQNRKMLFSGRGGRMPRMAVGAGPQPPAERQANGIAAPTATQAARSGGSIDQRNLDELLRYINGESGTTPKKKTANPKRRQQAVVGA</sequence>
<dbReference type="Pfam" id="PF15044">
    <property type="entry name" value="CLU_N"/>
    <property type="match status" value="1"/>
</dbReference>
<dbReference type="Pfam" id="PF12807">
    <property type="entry name" value="eIF3_p135"/>
    <property type="match status" value="1"/>
</dbReference>
<evidence type="ECO:0000256" key="1">
    <source>
        <dbReference type="ARBA" id="ARBA00022490"/>
    </source>
</evidence>
<feature type="region of interest" description="Disordered" evidence="4">
    <location>
        <begin position="1268"/>
        <end position="1343"/>
    </location>
</feature>
<dbReference type="Gene3D" id="1.25.40.10">
    <property type="entry name" value="Tetratricopeptide repeat domain"/>
    <property type="match status" value="2"/>
</dbReference>
<protein>
    <recommendedName>
        <fullName evidence="3">Clustered mitochondria protein homolog</fullName>
    </recommendedName>
    <alternativeName>
        <fullName evidence="3">Protein TIF31 homolog</fullName>
    </alternativeName>
</protein>
<feature type="compositionally biased region" description="Basic residues" evidence="4">
    <location>
        <begin position="1326"/>
        <end position="1337"/>
    </location>
</feature>
<reference evidence="6" key="1">
    <citation type="submission" date="2023-04" db="EMBL/GenBank/DDBJ databases">
        <title>Black Yeasts Isolated from many extreme environments.</title>
        <authorList>
            <person name="Coleine C."/>
            <person name="Stajich J.E."/>
            <person name="Selbmann L."/>
        </authorList>
    </citation>
    <scope>NUCLEOTIDE SEQUENCE</scope>
    <source>
        <strain evidence="6">CCFEE 5312</strain>
    </source>
</reference>
<dbReference type="FunFam" id="1.25.40.10:FF:000293">
    <property type="entry name" value="Clustered mitochondria protein homolog"/>
    <property type="match status" value="1"/>
</dbReference>
<comment type="function">
    <text evidence="3">mRNA-binding protein involved in proper cytoplasmic distribution of mitochondria.</text>
</comment>
<dbReference type="Pfam" id="PF05303">
    <property type="entry name" value="GSKIP_dom"/>
    <property type="match status" value="1"/>
</dbReference>
<feature type="compositionally biased region" description="Basic and acidic residues" evidence="4">
    <location>
        <begin position="682"/>
        <end position="691"/>
    </location>
</feature>
<dbReference type="Pfam" id="PF13236">
    <property type="entry name" value="CLU"/>
    <property type="match status" value="1"/>
</dbReference>
<dbReference type="InterPro" id="IPR028275">
    <property type="entry name" value="CLU_N"/>
</dbReference>
<dbReference type="Pfam" id="PF13424">
    <property type="entry name" value="TPR_12"/>
    <property type="match status" value="1"/>
</dbReference>
<dbReference type="HAMAP" id="MF_03013">
    <property type="entry name" value="CLU"/>
    <property type="match status" value="1"/>
</dbReference>